<evidence type="ECO:0000313" key="2">
    <source>
        <dbReference type="Proteomes" id="UP000004061"/>
    </source>
</evidence>
<dbReference type="Proteomes" id="UP000004061">
    <property type="component" value="Unassembled WGS sequence"/>
</dbReference>
<reference evidence="1 2" key="1">
    <citation type="journal article" date="2011" name="Appl. Environ. Microbiol.">
        <title>Contribution of a Sodium Ion Gradient to Energy Conservation during Fermentation in the Cyanobacterium Arthrospira (Spirulina) maxima CS-328.</title>
        <authorList>
            <person name="Carrieri D."/>
            <person name="Ananyev G."/>
            <person name="Lenz O."/>
            <person name="Bryant D.A."/>
            <person name="Dismukes G.C."/>
        </authorList>
    </citation>
    <scope>NUCLEOTIDE SEQUENCE [LARGE SCALE GENOMIC DNA]</scope>
    <source>
        <strain evidence="1 2">CS-328</strain>
    </source>
</reference>
<protein>
    <submittedName>
        <fullName evidence="1">Uncharacterized protein</fullName>
    </submittedName>
</protein>
<dbReference type="AlphaFoldDB" id="B5VUL6"/>
<sequence>MISEQAVSTTKQLLGGGRGGVYPLPHQPLIIFCADSMLVVEHPAESAKTVRLAGDHYSSISE</sequence>
<name>B5VUL6_LIMMA</name>
<evidence type="ECO:0000313" key="1">
    <source>
        <dbReference type="EMBL" id="EDZ97232.1"/>
    </source>
</evidence>
<gene>
    <name evidence="1" type="ORF">AmaxDRAFT_0261</name>
</gene>
<organism evidence="1 2">
    <name type="scientific">Limnospira maxima CS-328</name>
    <dbReference type="NCBI Taxonomy" id="513049"/>
    <lineage>
        <taxon>Bacteria</taxon>
        <taxon>Bacillati</taxon>
        <taxon>Cyanobacteriota</taxon>
        <taxon>Cyanophyceae</taxon>
        <taxon>Oscillatoriophycideae</taxon>
        <taxon>Oscillatoriales</taxon>
        <taxon>Sirenicapillariaceae</taxon>
        <taxon>Limnospira</taxon>
    </lineage>
</organism>
<accession>B5VUL6</accession>
<dbReference type="EMBL" id="ABYK01000001">
    <property type="protein sequence ID" value="EDZ97232.1"/>
    <property type="molecule type" value="Genomic_DNA"/>
</dbReference>
<comment type="caution">
    <text evidence="1">The sequence shown here is derived from an EMBL/GenBank/DDBJ whole genome shotgun (WGS) entry which is preliminary data.</text>
</comment>
<proteinExistence type="predicted"/>
<keyword evidence="2" id="KW-1185">Reference proteome</keyword>